<dbReference type="OrthoDB" id="10001950at2"/>
<accession>A0A0F5JT66</accession>
<proteinExistence type="predicted"/>
<keyword evidence="2" id="KW-1185">Reference proteome</keyword>
<dbReference type="STRING" id="28092.WM40_25685"/>
<dbReference type="AlphaFoldDB" id="A0A0F5JT66"/>
<reference evidence="1 2" key="1">
    <citation type="submission" date="2015-03" db="EMBL/GenBank/DDBJ databases">
        <title>Draft Genome Sequence of Burkholderia andropogonis type strain ICMP2807, isolated from Sorghum bicolor.</title>
        <authorList>
            <person name="Lopes-Santos L."/>
            <person name="Castro D.B."/>
            <person name="Ottoboni L.M."/>
            <person name="Park D."/>
            <person name="Weirc B.S."/>
            <person name="Destefano S.A."/>
        </authorList>
    </citation>
    <scope>NUCLEOTIDE SEQUENCE [LARGE SCALE GENOMIC DNA]</scope>
    <source>
        <strain evidence="1 2">ICMP2807</strain>
    </source>
</reference>
<evidence type="ECO:0000313" key="2">
    <source>
        <dbReference type="Proteomes" id="UP000033618"/>
    </source>
</evidence>
<protein>
    <submittedName>
        <fullName evidence="1">Uncharacterized protein</fullName>
    </submittedName>
</protein>
<comment type="caution">
    <text evidence="1">The sequence shown here is derived from an EMBL/GenBank/DDBJ whole genome shotgun (WGS) entry which is preliminary data.</text>
</comment>
<sequence>MQSIEERQYHVALEAPDVQAALHDYECAHAKRDSISRKLCGGSTHVTVRDLAQWEASLSEAKKALAQIAKRSPILERHPIFSAVVAHS</sequence>
<dbReference type="Proteomes" id="UP000033618">
    <property type="component" value="Unassembled WGS sequence"/>
</dbReference>
<dbReference type="EMBL" id="LAQU01000087">
    <property type="protein sequence ID" value="KKB61021.1"/>
    <property type="molecule type" value="Genomic_DNA"/>
</dbReference>
<name>A0A0F5JT66_9BURK</name>
<evidence type="ECO:0000313" key="1">
    <source>
        <dbReference type="EMBL" id="KKB61021.1"/>
    </source>
</evidence>
<dbReference type="PATRIC" id="fig|28092.6.peg.6053"/>
<gene>
    <name evidence="1" type="ORF">WM40_25685</name>
</gene>
<organism evidence="1 2">
    <name type="scientific">Robbsia andropogonis</name>
    <dbReference type="NCBI Taxonomy" id="28092"/>
    <lineage>
        <taxon>Bacteria</taxon>
        <taxon>Pseudomonadati</taxon>
        <taxon>Pseudomonadota</taxon>
        <taxon>Betaproteobacteria</taxon>
        <taxon>Burkholderiales</taxon>
        <taxon>Burkholderiaceae</taxon>
        <taxon>Robbsia</taxon>
    </lineage>
</organism>